<dbReference type="HOGENOM" id="CLU_1036794_0_0_10"/>
<organism evidence="2 3">
    <name type="scientific">Aequorivita sublithincola (strain DSM 14238 / LMG 21431 / ACAM 643 / 9-3)</name>
    <dbReference type="NCBI Taxonomy" id="746697"/>
    <lineage>
        <taxon>Bacteria</taxon>
        <taxon>Pseudomonadati</taxon>
        <taxon>Bacteroidota</taxon>
        <taxon>Flavobacteriia</taxon>
        <taxon>Flavobacteriales</taxon>
        <taxon>Flavobacteriaceae</taxon>
        <taxon>Aequorivita</taxon>
    </lineage>
</organism>
<gene>
    <name evidence="2" type="ordered locus">Aeqsu_2271</name>
</gene>
<dbReference type="Proteomes" id="UP000006049">
    <property type="component" value="Chromosome"/>
</dbReference>
<evidence type="ECO:0000259" key="1">
    <source>
        <dbReference type="Pfam" id="PF00535"/>
    </source>
</evidence>
<dbReference type="EMBL" id="CP003280">
    <property type="protein sequence ID" value="AFL81731.1"/>
    <property type="molecule type" value="Genomic_DNA"/>
</dbReference>
<keyword evidence="2" id="KW-0808">Transferase</keyword>
<evidence type="ECO:0000313" key="2">
    <source>
        <dbReference type="EMBL" id="AFL81731.1"/>
    </source>
</evidence>
<name>I3YXL3_AEQSU</name>
<protein>
    <submittedName>
        <fullName evidence="2">Glycosyl transferase</fullName>
    </submittedName>
</protein>
<dbReference type="Pfam" id="PF00535">
    <property type="entry name" value="Glycos_transf_2"/>
    <property type="match status" value="1"/>
</dbReference>
<dbReference type="STRING" id="746697.Aeqsu_2271"/>
<proteinExistence type="predicted"/>
<dbReference type="PANTHER" id="PTHR22916">
    <property type="entry name" value="GLYCOSYLTRANSFERASE"/>
    <property type="match status" value="1"/>
</dbReference>
<dbReference type="KEGG" id="asl:Aeqsu_2271"/>
<sequence length="268" mass="31829">MSETMNKLLSVIVRTMGKDMELLKKAIDSIFRNTYPNIELIVVFQGTDDALFQKIESEVSAVWEYRKIQFIQNKTDEDERSKNLNLGLEAAKGLYIAFLDDDDYVAENHYKNLILAIEKEKTDLAFCIANVVDEKGQPKPGLFEERYIDKLSFYKDNFITIHSFVVTREVIERLDLKFEERLQLAEDYLFLLPIYMKETVSFVEERSCYYRIVSKESQSFTAYEESGKRDQQYKLLKTLRRQYKPYFFQKWFMKTKRLLGLVYQVAED</sequence>
<reference evidence="2 3" key="1">
    <citation type="submission" date="2012-06" db="EMBL/GenBank/DDBJ databases">
        <title>The complete genome of Aequorivita sublithincola DSM 14238.</title>
        <authorList>
            <consortium name="US DOE Joint Genome Institute (JGI-PGF)"/>
            <person name="Lucas S."/>
            <person name="Copeland A."/>
            <person name="Lapidus A."/>
            <person name="Goodwin L."/>
            <person name="Pitluck S."/>
            <person name="Peters L."/>
            <person name="Munk A.C.C."/>
            <person name="Kyrpides N."/>
            <person name="Mavromatis K."/>
            <person name="Pagani I."/>
            <person name="Ivanova N."/>
            <person name="Ovchinnikova G."/>
            <person name="Zeytun A."/>
            <person name="Detter J.C."/>
            <person name="Han C."/>
            <person name="Land M."/>
            <person name="Hauser L."/>
            <person name="Markowitz V."/>
            <person name="Cheng J.-F."/>
            <person name="Hugenholtz P."/>
            <person name="Woyke T."/>
            <person name="Wu D."/>
            <person name="Tindall B."/>
            <person name="Faehnrich R."/>
            <person name="Brambilla E."/>
            <person name="Klenk H.-P."/>
            <person name="Eisen J.A."/>
        </authorList>
    </citation>
    <scope>NUCLEOTIDE SEQUENCE [LARGE SCALE GENOMIC DNA]</scope>
    <source>
        <strain evidence="3">DSM 14238 / LMG 21431 / ACAM 643 / 9-3</strain>
    </source>
</reference>
<dbReference type="AlphaFoldDB" id="I3YXL3"/>
<dbReference type="InterPro" id="IPR029044">
    <property type="entry name" value="Nucleotide-diphossugar_trans"/>
</dbReference>
<dbReference type="SUPFAM" id="SSF53448">
    <property type="entry name" value="Nucleotide-diphospho-sugar transferases"/>
    <property type="match status" value="1"/>
</dbReference>
<evidence type="ECO:0000313" key="3">
    <source>
        <dbReference type="Proteomes" id="UP000006049"/>
    </source>
</evidence>
<dbReference type="PANTHER" id="PTHR22916:SF3">
    <property type="entry name" value="UDP-GLCNAC:BETAGAL BETA-1,3-N-ACETYLGLUCOSAMINYLTRANSFERASE-LIKE PROTEIN 1"/>
    <property type="match status" value="1"/>
</dbReference>
<dbReference type="eggNOG" id="COG1215">
    <property type="taxonomic scope" value="Bacteria"/>
</dbReference>
<dbReference type="CDD" id="cd00761">
    <property type="entry name" value="Glyco_tranf_GTA_type"/>
    <property type="match status" value="1"/>
</dbReference>
<accession>I3YXL3</accession>
<keyword evidence="3" id="KW-1185">Reference proteome</keyword>
<dbReference type="Gene3D" id="3.90.550.10">
    <property type="entry name" value="Spore Coat Polysaccharide Biosynthesis Protein SpsA, Chain A"/>
    <property type="match status" value="1"/>
</dbReference>
<dbReference type="GO" id="GO:0016758">
    <property type="term" value="F:hexosyltransferase activity"/>
    <property type="evidence" value="ECO:0007669"/>
    <property type="project" value="UniProtKB-ARBA"/>
</dbReference>
<dbReference type="InterPro" id="IPR001173">
    <property type="entry name" value="Glyco_trans_2-like"/>
</dbReference>
<feature type="domain" description="Glycosyltransferase 2-like" evidence="1">
    <location>
        <begin position="10"/>
        <end position="171"/>
    </location>
</feature>